<protein>
    <submittedName>
        <fullName evidence="1">Uncharacterized protein</fullName>
    </submittedName>
</protein>
<accession>A0A1C3P4F6</accession>
<dbReference type="AlphaFoldDB" id="A0A1C3P4F6"/>
<name>A0A1C3P4F6_9ACTN</name>
<reference evidence="2" key="1">
    <citation type="submission" date="2016-02" db="EMBL/GenBank/DDBJ databases">
        <authorList>
            <person name="Wibberg D."/>
        </authorList>
    </citation>
    <scope>NUCLEOTIDE SEQUENCE [LARGE SCALE GENOMIC DNA]</scope>
</reference>
<evidence type="ECO:0000313" key="1">
    <source>
        <dbReference type="EMBL" id="SBW24702.1"/>
    </source>
</evidence>
<dbReference type="EMBL" id="FLUV01001781">
    <property type="protein sequence ID" value="SBW24702.1"/>
    <property type="molecule type" value="Genomic_DNA"/>
</dbReference>
<proteinExistence type="predicted"/>
<keyword evidence="2" id="KW-1185">Reference proteome</keyword>
<gene>
    <name evidence="1" type="ORF">FDG2_4265</name>
</gene>
<dbReference type="Proteomes" id="UP000199013">
    <property type="component" value="Unassembled WGS sequence"/>
</dbReference>
<organism evidence="1 2">
    <name type="scientific">Candidatus Protofrankia californiensis</name>
    <dbReference type="NCBI Taxonomy" id="1839754"/>
    <lineage>
        <taxon>Bacteria</taxon>
        <taxon>Bacillati</taxon>
        <taxon>Actinomycetota</taxon>
        <taxon>Actinomycetes</taxon>
        <taxon>Frankiales</taxon>
        <taxon>Frankiaceae</taxon>
        <taxon>Protofrankia</taxon>
    </lineage>
</organism>
<evidence type="ECO:0000313" key="2">
    <source>
        <dbReference type="Proteomes" id="UP000199013"/>
    </source>
</evidence>
<sequence length="164" mass="18333">MPIIPPSDHGPWRNPYETWRFVTVRHHVRDVYELTISPGADLHDLVEATATLPSIVYTDHRPVTPADPAVVLTFRTMPTGPDGVAVRPSPRGVPPVPGWVPEIDPDALRRPLTEYERAFRTILATDAFRVHGRSLVYGLAFCDPDAVIAAAEGIVTRWTRRVQR</sequence>